<dbReference type="AlphaFoldDB" id="A0A0E4G9B8"/>
<dbReference type="Gene3D" id="1.20.1250.30">
    <property type="match status" value="1"/>
</dbReference>
<reference evidence="1 2" key="1">
    <citation type="submission" date="2015-03" db="EMBL/GenBank/DDBJ databases">
        <authorList>
            <person name="Murphy D."/>
        </authorList>
    </citation>
    <scope>NUCLEOTIDE SEQUENCE [LARGE SCALE GENOMIC DNA]</scope>
    <source>
        <strain evidence="1 2">OL-4</strain>
    </source>
</reference>
<organism evidence="1 2">
    <name type="scientific">Syntrophomonas zehnderi OL-4</name>
    <dbReference type="NCBI Taxonomy" id="690567"/>
    <lineage>
        <taxon>Bacteria</taxon>
        <taxon>Bacillati</taxon>
        <taxon>Bacillota</taxon>
        <taxon>Clostridia</taxon>
        <taxon>Eubacteriales</taxon>
        <taxon>Syntrophomonadaceae</taxon>
        <taxon>Syntrophomonas</taxon>
    </lineage>
</organism>
<dbReference type="STRING" id="690567.509"/>
<evidence type="ECO:0000313" key="2">
    <source>
        <dbReference type="Proteomes" id="UP000045545"/>
    </source>
</evidence>
<proteinExistence type="predicted"/>
<evidence type="ECO:0000313" key="1">
    <source>
        <dbReference type="EMBL" id="CFX11661.1"/>
    </source>
</evidence>
<dbReference type="EMBL" id="CGIH01000005">
    <property type="protein sequence ID" value="CFX11661.1"/>
    <property type="molecule type" value="Genomic_DNA"/>
</dbReference>
<name>A0A0E4G9B8_9FIRM</name>
<accession>A0A0E4G9B8</accession>
<sequence length="125" mass="14931">MYKHVYFHKTTRSAEIITRKILNRAKELITSKEMECPPYLDVLFLSKPEDKEKYLTSYLELDDMILWYWFHQWVNSDDKLLSELCDRLLNRKLLKSIDISGINVAELIRLIIYVSSIPTMVLLNF</sequence>
<dbReference type="SUPFAM" id="SSF109604">
    <property type="entry name" value="HD-domain/PDEase-like"/>
    <property type="match status" value="1"/>
</dbReference>
<protein>
    <submittedName>
        <fullName evidence="1">HD domain</fullName>
    </submittedName>
</protein>
<gene>
    <name evidence="1" type="ORF">509</name>
</gene>
<dbReference type="Proteomes" id="UP000045545">
    <property type="component" value="Unassembled WGS sequence"/>
</dbReference>
<keyword evidence="2" id="KW-1185">Reference proteome</keyword>